<dbReference type="Pfam" id="PF04860">
    <property type="entry name" value="Phage_portal"/>
    <property type="match status" value="1"/>
</dbReference>
<proteinExistence type="predicted"/>
<protein>
    <submittedName>
        <fullName evidence="1">HK97 family phage portal protein</fullName>
    </submittedName>
</protein>
<evidence type="ECO:0000313" key="2">
    <source>
        <dbReference type="Proteomes" id="UP000239494"/>
    </source>
</evidence>
<evidence type="ECO:0000313" key="1">
    <source>
        <dbReference type="EMBL" id="PRY35351.1"/>
    </source>
</evidence>
<reference evidence="1 2" key="1">
    <citation type="submission" date="2018-03" db="EMBL/GenBank/DDBJ databases">
        <title>Genomic Encyclopedia of Archaeal and Bacterial Type Strains, Phase II (KMG-II): from individual species to whole genera.</title>
        <authorList>
            <person name="Goeker M."/>
        </authorList>
    </citation>
    <scope>NUCLEOTIDE SEQUENCE [LARGE SCALE GENOMIC DNA]</scope>
    <source>
        <strain evidence="1 2">DSM 44720</strain>
    </source>
</reference>
<accession>A0A2T0SPK3</accession>
<dbReference type="EMBL" id="PVTF01000014">
    <property type="protein sequence ID" value="PRY35351.1"/>
    <property type="molecule type" value="Genomic_DNA"/>
</dbReference>
<dbReference type="OrthoDB" id="9765386at2"/>
<dbReference type="AlphaFoldDB" id="A0A2T0SPK3"/>
<organism evidence="1 2">
    <name type="scientific">Umezawaea tangerina</name>
    <dbReference type="NCBI Taxonomy" id="84725"/>
    <lineage>
        <taxon>Bacteria</taxon>
        <taxon>Bacillati</taxon>
        <taxon>Actinomycetota</taxon>
        <taxon>Actinomycetes</taxon>
        <taxon>Pseudonocardiales</taxon>
        <taxon>Pseudonocardiaceae</taxon>
        <taxon>Umezawaea</taxon>
    </lineage>
</organism>
<dbReference type="Proteomes" id="UP000239494">
    <property type="component" value="Unassembled WGS sequence"/>
</dbReference>
<dbReference type="InterPro" id="IPR006944">
    <property type="entry name" value="Phage/GTA_portal"/>
</dbReference>
<gene>
    <name evidence="1" type="ORF">CLV43_114269</name>
</gene>
<sequence length="709" mass="76047">MRSPLRTVMNRVETISMAPPGSGGRSGWLGLGRSNGEGLLRRMGTSGIVYSIVSRCASSTSKATWHLYRSAESGKKEDRVEVTRHAALDLWNKPNRFMTRQELVEAGQQHIELTGESSVFVGYHPRFRSLPLELWPVQPHRVAPVPDPETFLAGYLYQSPSGETVPLELDQLLQIRTPNPWDPYHGLGPLQTVLTDADAGRYSAEWNLNFFLNGAEPGGIIELAKRMGPAEFREFRERWAEGHKGVANAHRVAMLTEGKWVDRKYTNRDMQLVEVRRVSRDTVMEAWGIHKISLGISDDVNKANAIAGKLLFAEDLTVPRLERWKGFLNNDLLPLYGELGTGLEFDYDSPVPADREADNEERTSKSEAVKTYIDAGFEPSAVLAAVGVPDMPVRAVAPAPAAAAPADVVAAVRRVVRAELVAANPGSARTTYTGCSHQLVRNVDETDIPAPPDGVPAEDPDAVESVDLTPMEEAFAAALAALVAAWVADIVAGWIEQLLAAVRDVLAAGDVSELAYLSVDTADAVEKLLAAMTELAASAADDVVAEAEAQETTVDPVTPAEEVLLAIAVTVAALEGQRYALAAGREAARMASGTLTDDEIADYVSIFLGTLAVSAIASALGGALTAAQNLARLATLAGAPVTDVYASEVLDKSTCTACHAIHGKWLGRTDDLQLVRKLYPAGGYVNCAGKARCRGTVVGIWRSTKEGAA</sequence>
<dbReference type="RefSeq" id="WP_106193881.1">
    <property type="nucleotide sequence ID" value="NZ_PVTF01000014.1"/>
</dbReference>
<comment type="caution">
    <text evidence="1">The sequence shown here is derived from an EMBL/GenBank/DDBJ whole genome shotgun (WGS) entry which is preliminary data.</text>
</comment>
<keyword evidence="2" id="KW-1185">Reference proteome</keyword>
<name>A0A2T0SPK3_9PSEU</name>